<protein>
    <recommendedName>
        <fullName evidence="3">ClbS/DfsB family four-helix bundle protein</fullName>
    </recommendedName>
</protein>
<evidence type="ECO:0000313" key="1">
    <source>
        <dbReference type="EMBL" id="SEW45696.1"/>
    </source>
</evidence>
<gene>
    <name evidence="1" type="ORF">SAMN04488515_3370</name>
</gene>
<sequence length="162" mass="18204">MPATSKAELLEISQKEYTKLSKLIDSVPPDRATVKVDGVSIKDVIGHRAYWITLFLGWYHDGVAGRPVHIPAKGYKWNQLNEFNAKLREMQADLNWDDARKLLSDAYADFMSFVDGLDDKALYSEPMVGGNGKWTTGRWAEATGPSHFRSAAKFIRKALKSV</sequence>
<proteinExistence type="predicted"/>
<dbReference type="InterPro" id="IPR012550">
    <property type="entry name" value="DUF1706"/>
</dbReference>
<keyword evidence="2" id="KW-1185">Reference proteome</keyword>
<dbReference type="EMBL" id="FOIZ01000002">
    <property type="protein sequence ID" value="SEW45696.1"/>
    <property type="molecule type" value="Genomic_DNA"/>
</dbReference>
<accession>A0A1I0RW66</accession>
<dbReference type="SUPFAM" id="SSF109854">
    <property type="entry name" value="DinB/YfiT-like putative metalloenzymes"/>
    <property type="match status" value="1"/>
</dbReference>
<dbReference type="InterPro" id="IPR034660">
    <property type="entry name" value="DinB/YfiT-like"/>
</dbReference>
<evidence type="ECO:0000313" key="2">
    <source>
        <dbReference type="Proteomes" id="UP000199167"/>
    </source>
</evidence>
<dbReference type="OrthoDB" id="5347938at2"/>
<dbReference type="RefSeq" id="WP_089997006.1">
    <property type="nucleotide sequence ID" value="NZ_FOIZ01000002.1"/>
</dbReference>
<dbReference type="STRING" id="364200.SAMN04488515_3370"/>
<dbReference type="Gene3D" id="1.20.120.450">
    <property type="entry name" value="dinb family like domain"/>
    <property type="match status" value="1"/>
</dbReference>
<dbReference type="AlphaFoldDB" id="A0A1I0RW66"/>
<name>A0A1I0RW66_9RHOB</name>
<organism evidence="1 2">
    <name type="scientific">Cognatiyoonia koreensis</name>
    <dbReference type="NCBI Taxonomy" id="364200"/>
    <lineage>
        <taxon>Bacteria</taxon>
        <taxon>Pseudomonadati</taxon>
        <taxon>Pseudomonadota</taxon>
        <taxon>Alphaproteobacteria</taxon>
        <taxon>Rhodobacterales</taxon>
        <taxon>Paracoccaceae</taxon>
        <taxon>Cognatiyoonia</taxon>
    </lineage>
</organism>
<dbReference type="Pfam" id="PF08020">
    <property type="entry name" value="DUF1706"/>
    <property type="match status" value="1"/>
</dbReference>
<reference evidence="1 2" key="1">
    <citation type="submission" date="2016-10" db="EMBL/GenBank/DDBJ databases">
        <authorList>
            <person name="de Groot N.N."/>
        </authorList>
    </citation>
    <scope>NUCLEOTIDE SEQUENCE [LARGE SCALE GENOMIC DNA]</scope>
    <source>
        <strain evidence="1 2">DSM 17925</strain>
    </source>
</reference>
<dbReference type="Proteomes" id="UP000199167">
    <property type="component" value="Unassembled WGS sequence"/>
</dbReference>
<evidence type="ECO:0008006" key="3">
    <source>
        <dbReference type="Google" id="ProtNLM"/>
    </source>
</evidence>
<dbReference type="PANTHER" id="PTHR40658">
    <property type="match status" value="1"/>
</dbReference>
<dbReference type="PANTHER" id="PTHR40658:SF4">
    <property type="entry name" value="HYPOTHETICAL CYTOSOLIC PROTEIN"/>
    <property type="match status" value="1"/>
</dbReference>